<dbReference type="RefSeq" id="WP_380802444.1">
    <property type="nucleotide sequence ID" value="NZ_JBHSFZ010000004.1"/>
</dbReference>
<feature type="transmembrane region" description="Helical" evidence="6">
    <location>
        <begin position="36"/>
        <end position="56"/>
    </location>
</feature>
<organism evidence="8 9">
    <name type="scientific">Sphingobium tyrosinilyticum</name>
    <dbReference type="NCBI Taxonomy" id="2715436"/>
    <lineage>
        <taxon>Bacteria</taxon>
        <taxon>Pseudomonadati</taxon>
        <taxon>Pseudomonadota</taxon>
        <taxon>Alphaproteobacteria</taxon>
        <taxon>Sphingomonadales</taxon>
        <taxon>Sphingomonadaceae</taxon>
        <taxon>Sphingobium</taxon>
    </lineage>
</organism>
<dbReference type="PANTHER" id="PTHR23505:SF79">
    <property type="entry name" value="PROTEIN SPINSTER"/>
    <property type="match status" value="1"/>
</dbReference>
<evidence type="ECO:0000256" key="3">
    <source>
        <dbReference type="ARBA" id="ARBA00022692"/>
    </source>
</evidence>
<feature type="domain" description="Major facilitator superfamily (MFS) profile" evidence="7">
    <location>
        <begin position="35"/>
        <end position="454"/>
    </location>
</feature>
<dbReference type="PROSITE" id="PS50850">
    <property type="entry name" value="MFS"/>
    <property type="match status" value="1"/>
</dbReference>
<keyword evidence="4 6" id="KW-1133">Transmembrane helix</keyword>
<feature type="transmembrane region" description="Helical" evidence="6">
    <location>
        <begin position="379"/>
        <end position="401"/>
    </location>
</feature>
<name>A0ABV9EWH2_9SPHN</name>
<dbReference type="Proteomes" id="UP001595957">
    <property type="component" value="Unassembled WGS sequence"/>
</dbReference>
<dbReference type="InterPro" id="IPR011701">
    <property type="entry name" value="MFS"/>
</dbReference>
<sequence>MTNQVPLTAPDAFPAVAADGPAAVDGSMKRRRTAMLLMLAFIYSLNYLDRQIVIILQEPIKADFRLADWELGLLTGGAFGLFYTAMGIPIAHVIDRGVNRVRLIALFTASWSVMTALCGLTRSFTQFFGARMGVGLAEAGFAPAAHSLISDLYPPRERPAAAGLFAIGVPVGVMAGLSIGGVVAQATDWRTALLLAGLPGIVMAIIFPLVAREPAHGGTEETHHDRREDQPPANFLQGLRILGRRRAFVHVIAGSAAIAFAQTGISAWMPSFLIRNYGMNLAQVGLSLGLLSGLCGALGTWAGGWQGTRLSRSGLHMALWLPIAGVLLCGPLYIVALLMGSGQSALLMLIPAIILGALWTAPSIALTQSLAPVAMRARASAVYIVAANLIGVSMGPLMTGLLSDWFAQLRGDNAAMGLRDAMMSITVLFPLGAWHWALAARLLRREAAAAGTGA</sequence>
<gene>
    <name evidence="8" type="ORF">ACFO3E_03145</name>
</gene>
<feature type="transmembrane region" description="Helical" evidence="6">
    <location>
        <begin position="71"/>
        <end position="91"/>
    </location>
</feature>
<keyword evidence="2" id="KW-0813">Transport</keyword>
<dbReference type="Pfam" id="PF07690">
    <property type="entry name" value="MFS_1"/>
    <property type="match status" value="1"/>
</dbReference>
<keyword evidence="9" id="KW-1185">Reference proteome</keyword>
<keyword evidence="5 6" id="KW-0472">Membrane</keyword>
<dbReference type="PANTHER" id="PTHR23505">
    <property type="entry name" value="SPINSTER"/>
    <property type="match status" value="1"/>
</dbReference>
<dbReference type="InterPro" id="IPR044770">
    <property type="entry name" value="MFS_spinster-like"/>
</dbReference>
<dbReference type="EMBL" id="JBHSFZ010000004">
    <property type="protein sequence ID" value="MFC4593194.1"/>
    <property type="molecule type" value="Genomic_DNA"/>
</dbReference>
<evidence type="ECO:0000256" key="5">
    <source>
        <dbReference type="ARBA" id="ARBA00023136"/>
    </source>
</evidence>
<comment type="subcellular location">
    <subcellularLocation>
        <location evidence="1">Membrane</location>
        <topology evidence="1">Multi-pass membrane protein</topology>
    </subcellularLocation>
</comment>
<feature type="transmembrane region" description="Helical" evidence="6">
    <location>
        <begin position="192"/>
        <end position="211"/>
    </location>
</feature>
<dbReference type="InterPro" id="IPR020846">
    <property type="entry name" value="MFS_dom"/>
</dbReference>
<accession>A0ABV9EWH2</accession>
<evidence type="ECO:0000256" key="2">
    <source>
        <dbReference type="ARBA" id="ARBA00022448"/>
    </source>
</evidence>
<feature type="transmembrane region" description="Helical" evidence="6">
    <location>
        <begin position="161"/>
        <end position="186"/>
    </location>
</feature>
<proteinExistence type="predicted"/>
<feature type="transmembrane region" description="Helical" evidence="6">
    <location>
        <begin position="421"/>
        <end position="439"/>
    </location>
</feature>
<feature type="transmembrane region" description="Helical" evidence="6">
    <location>
        <begin position="345"/>
        <end position="367"/>
    </location>
</feature>
<feature type="transmembrane region" description="Helical" evidence="6">
    <location>
        <begin position="317"/>
        <end position="339"/>
    </location>
</feature>
<feature type="transmembrane region" description="Helical" evidence="6">
    <location>
        <begin position="247"/>
        <end position="269"/>
    </location>
</feature>
<dbReference type="InterPro" id="IPR036259">
    <property type="entry name" value="MFS_trans_sf"/>
</dbReference>
<evidence type="ECO:0000256" key="4">
    <source>
        <dbReference type="ARBA" id="ARBA00022989"/>
    </source>
</evidence>
<keyword evidence="3 6" id="KW-0812">Transmembrane</keyword>
<evidence type="ECO:0000259" key="7">
    <source>
        <dbReference type="PROSITE" id="PS50850"/>
    </source>
</evidence>
<feature type="transmembrane region" description="Helical" evidence="6">
    <location>
        <begin position="103"/>
        <end position="122"/>
    </location>
</feature>
<comment type="caution">
    <text evidence="8">The sequence shown here is derived from an EMBL/GenBank/DDBJ whole genome shotgun (WGS) entry which is preliminary data.</text>
</comment>
<dbReference type="CDD" id="cd17328">
    <property type="entry name" value="MFS_spinster_like"/>
    <property type="match status" value="1"/>
</dbReference>
<protein>
    <submittedName>
        <fullName evidence="8">Spinster family MFS transporter</fullName>
    </submittedName>
</protein>
<feature type="transmembrane region" description="Helical" evidence="6">
    <location>
        <begin position="281"/>
        <end position="305"/>
    </location>
</feature>
<reference evidence="9" key="1">
    <citation type="journal article" date="2019" name="Int. J. Syst. Evol. Microbiol.">
        <title>The Global Catalogue of Microorganisms (GCM) 10K type strain sequencing project: providing services to taxonomists for standard genome sequencing and annotation.</title>
        <authorList>
            <consortium name="The Broad Institute Genomics Platform"/>
            <consortium name="The Broad Institute Genome Sequencing Center for Infectious Disease"/>
            <person name="Wu L."/>
            <person name="Ma J."/>
        </authorList>
    </citation>
    <scope>NUCLEOTIDE SEQUENCE [LARGE SCALE GENOMIC DNA]</scope>
    <source>
        <strain evidence="9">NBRC 103632</strain>
    </source>
</reference>
<feature type="transmembrane region" description="Helical" evidence="6">
    <location>
        <begin position="128"/>
        <end position="149"/>
    </location>
</feature>
<evidence type="ECO:0000256" key="6">
    <source>
        <dbReference type="SAM" id="Phobius"/>
    </source>
</evidence>
<dbReference type="Gene3D" id="1.20.1250.20">
    <property type="entry name" value="MFS general substrate transporter like domains"/>
    <property type="match status" value="1"/>
</dbReference>
<evidence type="ECO:0000256" key="1">
    <source>
        <dbReference type="ARBA" id="ARBA00004141"/>
    </source>
</evidence>
<evidence type="ECO:0000313" key="9">
    <source>
        <dbReference type="Proteomes" id="UP001595957"/>
    </source>
</evidence>
<dbReference type="SUPFAM" id="SSF103473">
    <property type="entry name" value="MFS general substrate transporter"/>
    <property type="match status" value="1"/>
</dbReference>
<evidence type="ECO:0000313" key="8">
    <source>
        <dbReference type="EMBL" id="MFC4593194.1"/>
    </source>
</evidence>